<dbReference type="Gene3D" id="3.30.1330.60">
    <property type="entry name" value="OmpA-like domain"/>
    <property type="match status" value="1"/>
</dbReference>
<dbReference type="Pfam" id="PF00691">
    <property type="entry name" value="OmpA"/>
    <property type="match status" value="1"/>
</dbReference>
<comment type="caution">
    <text evidence="7">The sequence shown here is derived from an EMBL/GenBank/DDBJ whole genome shotgun (WGS) entry which is preliminary data.</text>
</comment>
<gene>
    <name evidence="7" type="ORF">OCH239_06395</name>
</gene>
<dbReference type="AlphaFoldDB" id="X7EFC7"/>
<dbReference type="PANTHER" id="PTHR30329">
    <property type="entry name" value="STATOR ELEMENT OF FLAGELLAR MOTOR COMPLEX"/>
    <property type="match status" value="1"/>
</dbReference>
<evidence type="ECO:0000256" key="4">
    <source>
        <dbReference type="PROSITE-ProRule" id="PRU00473"/>
    </source>
</evidence>
<evidence type="ECO:0000313" key="8">
    <source>
        <dbReference type="Proteomes" id="UP000022447"/>
    </source>
</evidence>
<organism evidence="7 8">
    <name type="scientific">Roseivivax halodurans JCM 10272</name>
    <dbReference type="NCBI Taxonomy" id="1449350"/>
    <lineage>
        <taxon>Bacteria</taxon>
        <taxon>Pseudomonadati</taxon>
        <taxon>Pseudomonadota</taxon>
        <taxon>Alphaproteobacteria</taxon>
        <taxon>Rhodobacterales</taxon>
        <taxon>Roseobacteraceae</taxon>
        <taxon>Roseivivax</taxon>
    </lineage>
</organism>
<evidence type="ECO:0000256" key="3">
    <source>
        <dbReference type="ARBA" id="ARBA00023237"/>
    </source>
</evidence>
<protein>
    <submittedName>
        <fullName evidence="7">Cell envelope biogenesis protein OmpA</fullName>
    </submittedName>
</protein>
<evidence type="ECO:0000259" key="6">
    <source>
        <dbReference type="PROSITE" id="PS51123"/>
    </source>
</evidence>
<keyword evidence="3" id="KW-0998">Cell outer membrane</keyword>
<comment type="subcellular location">
    <subcellularLocation>
        <location evidence="1">Cell outer membrane</location>
    </subcellularLocation>
</comment>
<dbReference type="PROSITE" id="PS51123">
    <property type="entry name" value="OMPA_2"/>
    <property type="match status" value="1"/>
</dbReference>
<dbReference type="EMBL" id="JALZ01000017">
    <property type="protein sequence ID" value="ETX13818.1"/>
    <property type="molecule type" value="Genomic_DNA"/>
</dbReference>
<dbReference type="PANTHER" id="PTHR30329:SF21">
    <property type="entry name" value="LIPOPROTEIN YIAD-RELATED"/>
    <property type="match status" value="1"/>
</dbReference>
<name>X7EFC7_9RHOB</name>
<dbReference type="RefSeq" id="WP_244430362.1">
    <property type="nucleotide sequence ID" value="NZ_JALZ01000017.1"/>
</dbReference>
<keyword evidence="5" id="KW-0732">Signal</keyword>
<sequence length="306" mass="32097">MRRPASAAIFLALWASAAAAQELRVPAGAEITRSETEEGSAYRLPTGPWAEDGLPAERIDGTVTRTAWKVPRRDLTPQQLIAPMRAALAEAGWEVVLDCETEGCGGFDFRFATEVIPAPEMYVDLTNYRFLAARGPDGAAGLGILASRDGSAGYIQAIRVSPVGQPETDAPAAPVASTSGRADDLISTLETRGHVVLSDLRFESGAASLGEGSVASLDRIATYLSQAPDRSILLVGHTDATGSLDANRAVSRQRAQAAADYLRDRGVAASRIAAEGAGYLAPAASNLTDEGRLQNRRVEAVLLPAG</sequence>
<evidence type="ECO:0000256" key="1">
    <source>
        <dbReference type="ARBA" id="ARBA00004442"/>
    </source>
</evidence>
<proteinExistence type="predicted"/>
<reference evidence="7 8" key="1">
    <citation type="submission" date="2014-01" db="EMBL/GenBank/DDBJ databases">
        <title>Roseivivax halodurans JCM 10272 Genome Sequencing.</title>
        <authorList>
            <person name="Lai Q."/>
            <person name="Li G."/>
            <person name="Shao Z."/>
        </authorList>
    </citation>
    <scope>NUCLEOTIDE SEQUENCE [LARGE SCALE GENOMIC DNA]</scope>
    <source>
        <strain evidence="7 8">JCM 10272</strain>
    </source>
</reference>
<evidence type="ECO:0000256" key="2">
    <source>
        <dbReference type="ARBA" id="ARBA00023136"/>
    </source>
</evidence>
<evidence type="ECO:0000256" key="5">
    <source>
        <dbReference type="SAM" id="SignalP"/>
    </source>
</evidence>
<dbReference type="PRINTS" id="PR01021">
    <property type="entry name" value="OMPADOMAIN"/>
</dbReference>
<feature type="signal peptide" evidence="5">
    <location>
        <begin position="1"/>
        <end position="20"/>
    </location>
</feature>
<evidence type="ECO:0000313" key="7">
    <source>
        <dbReference type="EMBL" id="ETX13818.1"/>
    </source>
</evidence>
<dbReference type="InterPro" id="IPR006664">
    <property type="entry name" value="OMP_bac"/>
</dbReference>
<dbReference type="STRING" id="1449350.OCH239_06395"/>
<dbReference type="InterPro" id="IPR006665">
    <property type="entry name" value="OmpA-like"/>
</dbReference>
<dbReference type="SUPFAM" id="SSF103088">
    <property type="entry name" value="OmpA-like"/>
    <property type="match status" value="1"/>
</dbReference>
<dbReference type="Proteomes" id="UP000022447">
    <property type="component" value="Unassembled WGS sequence"/>
</dbReference>
<dbReference type="eggNOG" id="COG2885">
    <property type="taxonomic scope" value="Bacteria"/>
</dbReference>
<keyword evidence="2 4" id="KW-0472">Membrane</keyword>
<dbReference type="GO" id="GO:0009279">
    <property type="term" value="C:cell outer membrane"/>
    <property type="evidence" value="ECO:0007669"/>
    <property type="project" value="UniProtKB-SubCell"/>
</dbReference>
<feature type="domain" description="OmpA-like" evidence="6">
    <location>
        <begin position="189"/>
        <end position="306"/>
    </location>
</feature>
<accession>X7EFC7</accession>
<feature type="chain" id="PRO_5004979714" evidence="5">
    <location>
        <begin position="21"/>
        <end position="306"/>
    </location>
</feature>
<dbReference type="CDD" id="cd07185">
    <property type="entry name" value="OmpA_C-like"/>
    <property type="match status" value="1"/>
</dbReference>
<dbReference type="InterPro" id="IPR050330">
    <property type="entry name" value="Bact_OuterMem_StrucFunc"/>
</dbReference>
<keyword evidence="8" id="KW-1185">Reference proteome</keyword>
<dbReference type="PATRIC" id="fig|1449350.3.peg.2962"/>
<dbReference type="InterPro" id="IPR036737">
    <property type="entry name" value="OmpA-like_sf"/>
</dbReference>